<accession>A0A015K669</accession>
<reference evidence="1 2" key="1">
    <citation type="submission" date="2014-02" db="EMBL/GenBank/DDBJ databases">
        <title>Single nucleus genome sequencing reveals high similarity among nuclei of an endomycorrhizal fungus.</title>
        <authorList>
            <person name="Lin K."/>
            <person name="Geurts R."/>
            <person name="Zhang Z."/>
            <person name="Limpens E."/>
            <person name="Saunders D.G."/>
            <person name="Mu D."/>
            <person name="Pang E."/>
            <person name="Cao H."/>
            <person name="Cha H."/>
            <person name="Lin T."/>
            <person name="Zhou Q."/>
            <person name="Shang Y."/>
            <person name="Li Y."/>
            <person name="Ivanov S."/>
            <person name="Sharma T."/>
            <person name="Velzen R.V."/>
            <person name="Ruijter N.D."/>
            <person name="Aanen D.K."/>
            <person name="Win J."/>
            <person name="Kamoun S."/>
            <person name="Bisseling T."/>
            <person name="Huang S."/>
        </authorList>
    </citation>
    <scope>NUCLEOTIDE SEQUENCE [LARGE SCALE GENOMIC DNA]</scope>
    <source>
        <strain evidence="2">DAOM197198w</strain>
    </source>
</reference>
<protein>
    <submittedName>
        <fullName evidence="1">Uncharacterized protein</fullName>
    </submittedName>
</protein>
<proteinExistence type="predicted"/>
<evidence type="ECO:0000313" key="2">
    <source>
        <dbReference type="Proteomes" id="UP000022910"/>
    </source>
</evidence>
<gene>
    <name evidence="1" type="ORF">RirG_045110</name>
</gene>
<name>A0A015K669_RHIIW</name>
<organism evidence="1 2">
    <name type="scientific">Rhizophagus irregularis (strain DAOM 197198w)</name>
    <name type="common">Glomus intraradices</name>
    <dbReference type="NCBI Taxonomy" id="1432141"/>
    <lineage>
        <taxon>Eukaryota</taxon>
        <taxon>Fungi</taxon>
        <taxon>Fungi incertae sedis</taxon>
        <taxon>Mucoromycota</taxon>
        <taxon>Glomeromycotina</taxon>
        <taxon>Glomeromycetes</taxon>
        <taxon>Glomerales</taxon>
        <taxon>Glomeraceae</taxon>
        <taxon>Rhizophagus</taxon>
    </lineage>
</organism>
<dbReference type="HOGENOM" id="CLU_2813743_0_0_1"/>
<dbReference type="Proteomes" id="UP000022910">
    <property type="component" value="Unassembled WGS sequence"/>
</dbReference>
<evidence type="ECO:0000313" key="1">
    <source>
        <dbReference type="EMBL" id="EXX75070.1"/>
    </source>
</evidence>
<dbReference type="AlphaFoldDB" id="A0A015K669"/>
<dbReference type="EMBL" id="JEMT01012600">
    <property type="protein sequence ID" value="EXX75070.1"/>
    <property type="molecule type" value="Genomic_DNA"/>
</dbReference>
<comment type="caution">
    <text evidence="1">The sequence shown here is derived from an EMBL/GenBank/DDBJ whole genome shotgun (WGS) entry which is preliminary data.</text>
</comment>
<keyword evidence="2" id="KW-1185">Reference proteome</keyword>
<sequence>MTRREYDGRGTDPGAWKQDGWMEEEEGVRVESGRLWELGAAACTAGGGLDGSVSPLFEIVNAVTGSR</sequence>